<dbReference type="EMBL" id="VJMJ01000147">
    <property type="protein sequence ID" value="KAF0731017.1"/>
    <property type="molecule type" value="Genomic_DNA"/>
</dbReference>
<keyword evidence="4" id="KW-1185">Reference proteome</keyword>
<proteinExistence type="predicted"/>
<gene>
    <name evidence="3" type="ORF">Ae201684_011569</name>
</gene>
<reference evidence="3 4" key="1">
    <citation type="submission" date="2019-07" db="EMBL/GenBank/DDBJ databases">
        <title>Genomics analysis of Aphanomyces spp. identifies a new class of oomycete effector associated with host adaptation.</title>
        <authorList>
            <person name="Gaulin E."/>
        </authorList>
    </citation>
    <scope>NUCLEOTIDE SEQUENCE [LARGE SCALE GENOMIC DNA]</scope>
    <source>
        <strain evidence="3 4">ATCC 201684</strain>
    </source>
</reference>
<evidence type="ECO:0000313" key="3">
    <source>
        <dbReference type="EMBL" id="KAF0731017.1"/>
    </source>
</evidence>
<evidence type="ECO:0000256" key="1">
    <source>
        <dbReference type="SAM" id="SignalP"/>
    </source>
</evidence>
<organism evidence="3 4">
    <name type="scientific">Aphanomyces euteiches</name>
    <dbReference type="NCBI Taxonomy" id="100861"/>
    <lineage>
        <taxon>Eukaryota</taxon>
        <taxon>Sar</taxon>
        <taxon>Stramenopiles</taxon>
        <taxon>Oomycota</taxon>
        <taxon>Saprolegniomycetes</taxon>
        <taxon>Saprolegniales</taxon>
        <taxon>Verrucalvaceae</taxon>
        <taxon>Aphanomyces</taxon>
    </lineage>
</organism>
<accession>A0A6G0WU21</accession>
<evidence type="ECO:0000313" key="4">
    <source>
        <dbReference type="Proteomes" id="UP000481153"/>
    </source>
</evidence>
<evidence type="ECO:0000259" key="2">
    <source>
        <dbReference type="Pfam" id="PF00024"/>
    </source>
</evidence>
<feature type="signal peptide" evidence="1">
    <location>
        <begin position="1"/>
        <end position="17"/>
    </location>
</feature>
<dbReference type="Pfam" id="PF00024">
    <property type="entry name" value="PAN_1"/>
    <property type="match status" value="1"/>
</dbReference>
<dbReference type="Proteomes" id="UP000481153">
    <property type="component" value="Unassembled WGS sequence"/>
</dbReference>
<protein>
    <recommendedName>
        <fullName evidence="2">Apple domain-containing protein</fullName>
    </recommendedName>
</protein>
<feature type="chain" id="PRO_5026314903" description="Apple domain-containing protein" evidence="1">
    <location>
        <begin position="18"/>
        <end position="96"/>
    </location>
</feature>
<name>A0A6G0WU21_9STRA</name>
<dbReference type="OrthoDB" id="77539at2759"/>
<dbReference type="Gene3D" id="3.50.4.10">
    <property type="entry name" value="Hepatocyte Growth Factor"/>
    <property type="match status" value="1"/>
</dbReference>
<keyword evidence="1" id="KW-0732">Signal</keyword>
<comment type="caution">
    <text evidence="3">The sequence shown here is derived from an EMBL/GenBank/DDBJ whole genome shotgun (WGS) entry which is preliminary data.</text>
</comment>
<sequence length="96" mass="10609">MQTRGVLLLAIASSIAGHKNHSHASNATYNCITQKNTDFIGYDLFHFQANKSQCMNACEDSKTCTAFTLADGVCFLKSRVNAVEKANYTSFLCQYD</sequence>
<dbReference type="SUPFAM" id="SSF57414">
    <property type="entry name" value="Hairpin loop containing domain-like"/>
    <property type="match status" value="1"/>
</dbReference>
<feature type="domain" description="Apple" evidence="2">
    <location>
        <begin position="35"/>
        <end position="83"/>
    </location>
</feature>
<dbReference type="AlphaFoldDB" id="A0A6G0WU21"/>
<dbReference type="InterPro" id="IPR003609">
    <property type="entry name" value="Pan_app"/>
</dbReference>
<dbReference type="VEuPathDB" id="FungiDB:AeMF1_017121"/>